<dbReference type="AlphaFoldDB" id="A0A1I6BMV3"/>
<reference evidence="6 7" key="1">
    <citation type="submission" date="2016-10" db="EMBL/GenBank/DDBJ databases">
        <authorList>
            <person name="de Groot N.N."/>
        </authorList>
    </citation>
    <scope>NUCLEOTIDE SEQUENCE [LARGE SCALE GENOMIC DNA]</scope>
    <source>
        <strain evidence="6 7">JCM 18415</strain>
    </source>
</reference>
<dbReference type="STRING" id="1002526.SAMN05216578_1054"/>
<comment type="subcellular location">
    <subcellularLocation>
        <location evidence="1">Cytoplasm</location>
    </subcellularLocation>
</comment>
<gene>
    <name evidence="6" type="ORF">SAMN05216578_1054</name>
</gene>
<dbReference type="SUPFAM" id="SSF158568">
    <property type="entry name" value="AF1862-like"/>
    <property type="match status" value="1"/>
</dbReference>
<accession>A0A1I6BMV3</accession>
<keyword evidence="3" id="KW-0963">Cytoplasm</keyword>
<evidence type="ECO:0000313" key="6">
    <source>
        <dbReference type="EMBL" id="SFQ82279.1"/>
    </source>
</evidence>
<evidence type="ECO:0000256" key="2">
    <source>
        <dbReference type="ARBA" id="ARBA00006161"/>
    </source>
</evidence>
<evidence type="ECO:0000256" key="4">
    <source>
        <dbReference type="ARBA" id="ARBA00023118"/>
    </source>
</evidence>
<evidence type="ECO:0000256" key="5">
    <source>
        <dbReference type="ARBA" id="ARBA00030001"/>
    </source>
</evidence>
<evidence type="ECO:0000313" key="7">
    <source>
        <dbReference type="Proteomes" id="UP000242815"/>
    </source>
</evidence>
<evidence type="ECO:0000256" key="1">
    <source>
        <dbReference type="ARBA" id="ARBA00004496"/>
    </source>
</evidence>
<keyword evidence="4" id="KW-0051">Antiviral defense</keyword>
<evidence type="ECO:0000256" key="3">
    <source>
        <dbReference type="ARBA" id="ARBA00022490"/>
    </source>
</evidence>
<dbReference type="Proteomes" id="UP000242815">
    <property type="component" value="Unassembled WGS sequence"/>
</dbReference>
<proteinExistence type="inferred from homology"/>
<dbReference type="Gene3D" id="1.10.520.30">
    <property type="entry name" value="AF1862-like domain"/>
    <property type="match status" value="1"/>
</dbReference>
<protein>
    <recommendedName>
        <fullName evidence="5">CRISPR type III-B/RAMP module-associated protein Cmr5</fullName>
    </recommendedName>
</protein>
<comment type="similarity">
    <text evidence="2">Belongs to the CRISPR system Cmr5 family.</text>
</comment>
<dbReference type="GO" id="GO:0005737">
    <property type="term" value="C:cytoplasm"/>
    <property type="evidence" value="ECO:0007669"/>
    <property type="project" value="UniProtKB-SubCell"/>
</dbReference>
<organism evidence="6 7">
    <name type="scientific">Halopseudomonas formosensis</name>
    <dbReference type="NCBI Taxonomy" id="1002526"/>
    <lineage>
        <taxon>Bacteria</taxon>
        <taxon>Pseudomonadati</taxon>
        <taxon>Pseudomonadota</taxon>
        <taxon>Gammaproteobacteria</taxon>
        <taxon>Pseudomonadales</taxon>
        <taxon>Pseudomonadaceae</taxon>
        <taxon>Halopseudomonas</taxon>
    </lineage>
</organism>
<dbReference type="RefSeq" id="WP_090538704.1">
    <property type="nucleotide sequence ID" value="NZ_FOYD01000005.1"/>
</dbReference>
<dbReference type="InterPro" id="IPR023101">
    <property type="entry name" value="AF1862-like_dom_sf"/>
</dbReference>
<dbReference type="Pfam" id="PF09701">
    <property type="entry name" value="Cas_Cmr5"/>
    <property type="match status" value="1"/>
</dbReference>
<dbReference type="EMBL" id="FOYD01000005">
    <property type="protein sequence ID" value="SFQ82279.1"/>
    <property type="molecule type" value="Genomic_DNA"/>
</dbReference>
<sequence>MAQTLEQLRAQNAWEVSQKYDKEHVNIAKGLPALIMNSGLMQVLAFCHEKKKKHEEVATDLRIWLVKRISGQPDASDPGFESFMHVLLKAQPQSYQAINAEAFAWLKWLRQMAAARKGGE</sequence>
<dbReference type="GO" id="GO:0051607">
    <property type="term" value="P:defense response to virus"/>
    <property type="evidence" value="ECO:0007669"/>
    <property type="project" value="UniProtKB-KW"/>
</dbReference>
<name>A0A1I6BMV3_9GAMM</name>
<dbReference type="OrthoDB" id="7063129at2"/>
<dbReference type="InterPro" id="IPR010160">
    <property type="entry name" value="CRISPR-assoc_prot_Cmr5"/>
</dbReference>